<dbReference type="SUPFAM" id="SSF144064">
    <property type="entry name" value="Heme iron utilization protein-like"/>
    <property type="match status" value="1"/>
</dbReference>
<dbReference type="AlphaFoldDB" id="A0A366MQT6"/>
<reference evidence="1 2" key="1">
    <citation type="submission" date="2017-10" db="EMBL/GenBank/DDBJ databases">
        <title>Genomics of the genus Arcobacter.</title>
        <authorList>
            <person name="Perez-Cataluna A."/>
            <person name="Figueras M.J."/>
        </authorList>
    </citation>
    <scope>NUCLEOTIDE SEQUENCE [LARGE SCALE GENOMIC DNA]</scope>
    <source>
        <strain evidence="1 2">CECT 9230</strain>
    </source>
</reference>
<dbReference type="InterPro" id="IPR010413">
    <property type="entry name" value="HutX-like"/>
</dbReference>
<dbReference type="Pfam" id="PF06228">
    <property type="entry name" value="ChuX_HutX"/>
    <property type="match status" value="1"/>
</dbReference>
<evidence type="ECO:0000313" key="1">
    <source>
        <dbReference type="EMBL" id="RBQ28658.1"/>
    </source>
</evidence>
<dbReference type="Gene3D" id="3.40.1570.10">
    <property type="entry name" value="HemS/ChuS/ChuX like domains"/>
    <property type="match status" value="1"/>
</dbReference>
<comment type="caution">
    <text evidence="1">The sequence shown here is derived from an EMBL/GenBank/DDBJ whole genome shotgun (WGS) entry which is preliminary data.</text>
</comment>
<dbReference type="InterPro" id="IPR053733">
    <property type="entry name" value="Heme_Transport_Util_sf"/>
</dbReference>
<name>A0A366MQT6_9BACT</name>
<dbReference type="RefSeq" id="WP_113894738.1">
    <property type="nucleotide sequence ID" value="NZ_JANJGA010000013.1"/>
</dbReference>
<organism evidence="1 2">
    <name type="scientific">Aliarcobacter vitoriensis</name>
    <dbReference type="NCBI Taxonomy" id="2011099"/>
    <lineage>
        <taxon>Bacteria</taxon>
        <taxon>Pseudomonadati</taxon>
        <taxon>Campylobacterota</taxon>
        <taxon>Epsilonproteobacteria</taxon>
        <taxon>Campylobacterales</taxon>
        <taxon>Arcobacteraceae</taxon>
        <taxon>Aliarcobacter</taxon>
    </lineage>
</organism>
<keyword evidence="2" id="KW-1185">Reference proteome</keyword>
<dbReference type="EMBL" id="PDKB01000013">
    <property type="protein sequence ID" value="RBQ28658.1"/>
    <property type="molecule type" value="Genomic_DNA"/>
</dbReference>
<proteinExistence type="predicted"/>
<evidence type="ECO:0000313" key="2">
    <source>
        <dbReference type="Proteomes" id="UP000252669"/>
    </source>
</evidence>
<dbReference type="OrthoDB" id="9797247at2"/>
<protein>
    <submittedName>
        <fullName evidence="1">Heme utilization cystosolic carrier protein HutX</fullName>
    </submittedName>
</protein>
<dbReference type="Proteomes" id="UP000252669">
    <property type="component" value="Unassembled WGS sequence"/>
</dbReference>
<sequence>MEKIVENEIIKEVEASKFDEIIEDISTWGKILMIKITPSFVIEIKDNMPTGTYGHGYYNFDSKNSSISGHLKVSDIQTISFVSKILRGKLSHSVVFSSQDEDIFKIFVTRDGNGELLKEQVQKFENLRDRI</sequence>
<dbReference type="NCBIfam" id="TIGR04108">
    <property type="entry name" value="HutX"/>
    <property type="match status" value="1"/>
</dbReference>
<gene>
    <name evidence="1" type="primary">hutX</name>
    <name evidence="1" type="ORF">CRU91_08160</name>
</gene>
<accession>A0A366MQT6</accession>